<reference evidence="10" key="1">
    <citation type="submission" date="2017-01" db="EMBL/GenBank/DDBJ databases">
        <authorList>
            <person name="Varghese N."/>
            <person name="Submissions S."/>
        </authorList>
    </citation>
    <scope>NUCLEOTIDE SEQUENCE [LARGE SCALE GENOMIC DNA]</scope>
    <source>
        <strain evidence="10">ATCC 700103</strain>
    </source>
</reference>
<protein>
    <submittedName>
        <fullName evidence="9">Carbohydrate ABC transporter membrane protein 2, CUT1 family</fullName>
    </submittedName>
</protein>
<dbReference type="GO" id="GO:0005886">
    <property type="term" value="C:plasma membrane"/>
    <property type="evidence" value="ECO:0007669"/>
    <property type="project" value="UniProtKB-SubCell"/>
</dbReference>
<name>A0A1N6WYA6_9FIRM</name>
<dbReference type="STRING" id="56779.SAMN05421834_11099"/>
<dbReference type="PROSITE" id="PS50928">
    <property type="entry name" value="ABC_TM1"/>
    <property type="match status" value="1"/>
</dbReference>
<dbReference type="InterPro" id="IPR035906">
    <property type="entry name" value="MetI-like_sf"/>
</dbReference>
<feature type="transmembrane region" description="Helical" evidence="7">
    <location>
        <begin position="101"/>
        <end position="122"/>
    </location>
</feature>
<accession>A0A1N6WYA6</accession>
<feature type="transmembrane region" description="Helical" evidence="7">
    <location>
        <begin position="65"/>
        <end position="89"/>
    </location>
</feature>
<organism evidence="9 10">
    <name type="scientific">Halanaerobium kushneri</name>
    <dbReference type="NCBI Taxonomy" id="56779"/>
    <lineage>
        <taxon>Bacteria</taxon>
        <taxon>Bacillati</taxon>
        <taxon>Bacillota</taxon>
        <taxon>Clostridia</taxon>
        <taxon>Halanaerobiales</taxon>
        <taxon>Halanaerobiaceae</taxon>
        <taxon>Halanaerobium</taxon>
    </lineage>
</organism>
<dbReference type="CDD" id="cd06261">
    <property type="entry name" value="TM_PBP2"/>
    <property type="match status" value="1"/>
</dbReference>
<dbReference type="OrthoDB" id="9793448at2"/>
<evidence type="ECO:0000256" key="1">
    <source>
        <dbReference type="ARBA" id="ARBA00004651"/>
    </source>
</evidence>
<feature type="transmembrane region" description="Helical" evidence="7">
    <location>
        <begin position="206"/>
        <end position="226"/>
    </location>
</feature>
<evidence type="ECO:0000256" key="7">
    <source>
        <dbReference type="RuleBase" id="RU363032"/>
    </source>
</evidence>
<evidence type="ECO:0000256" key="4">
    <source>
        <dbReference type="ARBA" id="ARBA00022692"/>
    </source>
</evidence>
<keyword evidence="3" id="KW-1003">Cell membrane</keyword>
<feature type="transmembrane region" description="Helical" evidence="7">
    <location>
        <begin position="134"/>
        <end position="157"/>
    </location>
</feature>
<keyword evidence="2 7" id="KW-0813">Transport</keyword>
<dbReference type="Pfam" id="PF00528">
    <property type="entry name" value="BPD_transp_1"/>
    <property type="match status" value="1"/>
</dbReference>
<comment type="similarity">
    <text evidence="7">Belongs to the binding-protein-dependent transport system permease family.</text>
</comment>
<dbReference type="EMBL" id="FTNC01000010">
    <property type="protein sequence ID" value="SIQ95026.1"/>
    <property type="molecule type" value="Genomic_DNA"/>
</dbReference>
<evidence type="ECO:0000256" key="6">
    <source>
        <dbReference type="ARBA" id="ARBA00023136"/>
    </source>
</evidence>
<feature type="domain" description="ABC transmembrane type-1" evidence="8">
    <location>
        <begin position="66"/>
        <end position="257"/>
    </location>
</feature>
<keyword evidence="5 7" id="KW-1133">Transmembrane helix</keyword>
<gene>
    <name evidence="9" type="ORF">SAMN05421834_11099</name>
</gene>
<dbReference type="Gene3D" id="1.10.3720.10">
    <property type="entry name" value="MetI-like"/>
    <property type="match status" value="1"/>
</dbReference>
<comment type="subcellular location">
    <subcellularLocation>
        <location evidence="1 7">Cell membrane</location>
        <topology evidence="1 7">Multi-pass membrane protein</topology>
    </subcellularLocation>
</comment>
<dbReference type="AlphaFoldDB" id="A0A1N6WYA6"/>
<dbReference type="RefSeq" id="WP_076544964.1">
    <property type="nucleotide sequence ID" value="NZ_FTNC01000010.1"/>
</dbReference>
<evidence type="ECO:0000313" key="10">
    <source>
        <dbReference type="Proteomes" id="UP000185669"/>
    </source>
</evidence>
<dbReference type="SUPFAM" id="SSF161098">
    <property type="entry name" value="MetI-like"/>
    <property type="match status" value="1"/>
</dbReference>
<evidence type="ECO:0000259" key="8">
    <source>
        <dbReference type="PROSITE" id="PS50928"/>
    </source>
</evidence>
<dbReference type="GO" id="GO:0055085">
    <property type="term" value="P:transmembrane transport"/>
    <property type="evidence" value="ECO:0007669"/>
    <property type="project" value="InterPro"/>
</dbReference>
<dbReference type="Proteomes" id="UP000185669">
    <property type="component" value="Unassembled WGS sequence"/>
</dbReference>
<keyword evidence="10" id="KW-1185">Reference proteome</keyword>
<keyword evidence="4 7" id="KW-0812">Transmembrane</keyword>
<dbReference type="PANTHER" id="PTHR43744:SF12">
    <property type="entry name" value="ABC TRANSPORTER PERMEASE PROTEIN MG189-RELATED"/>
    <property type="match status" value="1"/>
</dbReference>
<feature type="transmembrane region" description="Helical" evidence="7">
    <location>
        <begin position="7"/>
        <end position="27"/>
    </location>
</feature>
<evidence type="ECO:0000256" key="5">
    <source>
        <dbReference type="ARBA" id="ARBA00022989"/>
    </source>
</evidence>
<proteinExistence type="inferred from homology"/>
<evidence type="ECO:0000256" key="2">
    <source>
        <dbReference type="ARBA" id="ARBA00022448"/>
    </source>
</evidence>
<evidence type="ECO:0000256" key="3">
    <source>
        <dbReference type="ARBA" id="ARBA00022475"/>
    </source>
</evidence>
<dbReference type="InterPro" id="IPR000515">
    <property type="entry name" value="MetI-like"/>
</dbReference>
<evidence type="ECO:0000313" key="9">
    <source>
        <dbReference type="EMBL" id="SIQ95026.1"/>
    </source>
</evidence>
<keyword evidence="6 7" id="KW-0472">Membrane</keyword>
<sequence length="272" mass="31029">MKKSSIVYYIIATIFSIIFGYPFIFMVSTSLKGNMEFLQESIWSLPDTYKFINYLDVLNSGFYQYFYNSIFVTLISLVVLVFISTLASYIITRIDFRMNKFVLATFVAGMMIPIHSTLIPVYKISRFLNLNNKLIGLAGPYIAFMLPVSIFILSGFMESIPKEIEESAFMDGASYFQIYTKIILPLSKPAISTILIYNFVQIWNRFVYGLILISSPEKWILTLGLWRFQGEHGFNVPYVMTALTLASIPLIILFILLQEKVVQGMTAGALKA</sequence>
<dbReference type="PANTHER" id="PTHR43744">
    <property type="entry name" value="ABC TRANSPORTER PERMEASE PROTEIN MG189-RELATED-RELATED"/>
    <property type="match status" value="1"/>
</dbReference>
<feature type="transmembrane region" description="Helical" evidence="7">
    <location>
        <begin position="238"/>
        <end position="257"/>
    </location>
</feature>